<dbReference type="FunFam" id="3.30.50.10:FF:000018">
    <property type="entry name" value="GATA transcription factor"/>
    <property type="match status" value="1"/>
</dbReference>
<evidence type="ECO:0000256" key="1">
    <source>
        <dbReference type="ARBA" id="ARBA00005694"/>
    </source>
</evidence>
<feature type="region of interest" description="Disordered" evidence="7">
    <location>
        <begin position="119"/>
        <end position="187"/>
    </location>
</feature>
<dbReference type="PROSITE" id="PS50114">
    <property type="entry name" value="GATA_ZN_FINGER_2"/>
    <property type="match status" value="1"/>
</dbReference>
<dbReference type="AlphaFoldDB" id="A0A2I0AD14"/>
<feature type="region of interest" description="Disordered" evidence="7">
    <location>
        <begin position="30"/>
        <end position="50"/>
    </location>
</feature>
<dbReference type="PANTHER" id="PTHR45658:SF51">
    <property type="entry name" value="GATA TRANSCRIPTION FACTOR 8"/>
    <property type="match status" value="1"/>
</dbReference>
<dbReference type="InterPro" id="IPR051140">
    <property type="entry name" value="GATA_TF"/>
</dbReference>
<evidence type="ECO:0000313" key="10">
    <source>
        <dbReference type="Proteomes" id="UP000236161"/>
    </source>
</evidence>
<dbReference type="GO" id="GO:0008270">
    <property type="term" value="F:zinc ion binding"/>
    <property type="evidence" value="ECO:0007669"/>
    <property type="project" value="UniProtKB-KW"/>
</dbReference>
<dbReference type="GO" id="GO:0030154">
    <property type="term" value="P:cell differentiation"/>
    <property type="evidence" value="ECO:0007669"/>
    <property type="project" value="TreeGrafter"/>
</dbReference>
<name>A0A2I0AD14_9ASPA</name>
<dbReference type="SMART" id="SM00401">
    <property type="entry name" value="ZnF_GATA"/>
    <property type="match status" value="1"/>
</dbReference>
<dbReference type="Proteomes" id="UP000236161">
    <property type="component" value="Unassembled WGS sequence"/>
</dbReference>
<keyword evidence="4" id="KW-0862">Zinc</keyword>
<dbReference type="PANTHER" id="PTHR45658">
    <property type="entry name" value="GATA TRANSCRIPTION FACTOR"/>
    <property type="match status" value="1"/>
</dbReference>
<dbReference type="GO" id="GO:0006355">
    <property type="term" value="P:regulation of DNA-templated transcription"/>
    <property type="evidence" value="ECO:0007669"/>
    <property type="project" value="InterPro"/>
</dbReference>
<accession>A0A2I0AD14</accession>
<sequence length="305" mass="32463">MATKAYLEGSGTEKACDDLFESIDDLLDFSGDDSELPTEDACKDEGTPSPIPAPVMVSAGIGGAGDHLSYPEDDDPEIANLEWLSNFFEDPEISFDFSFRSSSHVSVLISGAGVAGGGSGSDAYSSSSSSSCSSYSSGSGSVLIVPARARTKRPRPLSFSSRSFLPPPDSESVGESSPARKMKMKRKKKETAAVVGVEEIPTSATSASVRKCAHCEIQKTPQWRAGPMGPKTLCNACGVRYKSGRLFPEYRPAASPTFVPAIHSNSHKKVVEMRLRSREAAADDGGEKAVAARSCELMEYIRRGE</sequence>
<dbReference type="InterPro" id="IPR000679">
    <property type="entry name" value="Znf_GATA"/>
</dbReference>
<evidence type="ECO:0000256" key="5">
    <source>
        <dbReference type="ARBA" id="ARBA00023159"/>
    </source>
</evidence>
<dbReference type="STRING" id="1088818.A0A2I0AD14"/>
<protein>
    <submittedName>
        <fullName evidence="9">GATA transcription factor 9</fullName>
    </submittedName>
</protein>
<gene>
    <name evidence="9" type="primary">GATA9</name>
    <name evidence="9" type="ORF">AXF42_Ash012347</name>
</gene>
<evidence type="ECO:0000256" key="2">
    <source>
        <dbReference type="ARBA" id="ARBA00022723"/>
    </source>
</evidence>
<dbReference type="PROSITE" id="PS00344">
    <property type="entry name" value="GATA_ZN_FINGER_1"/>
    <property type="match status" value="1"/>
</dbReference>
<dbReference type="SUPFAM" id="SSF57716">
    <property type="entry name" value="Glucocorticoid receptor-like (DNA-binding domain)"/>
    <property type="match status" value="1"/>
</dbReference>
<organism evidence="9 10">
    <name type="scientific">Apostasia shenzhenica</name>
    <dbReference type="NCBI Taxonomy" id="1088818"/>
    <lineage>
        <taxon>Eukaryota</taxon>
        <taxon>Viridiplantae</taxon>
        <taxon>Streptophyta</taxon>
        <taxon>Embryophyta</taxon>
        <taxon>Tracheophyta</taxon>
        <taxon>Spermatophyta</taxon>
        <taxon>Magnoliopsida</taxon>
        <taxon>Liliopsida</taxon>
        <taxon>Asparagales</taxon>
        <taxon>Orchidaceae</taxon>
        <taxon>Apostasioideae</taxon>
        <taxon>Apostasia</taxon>
    </lineage>
</organism>
<dbReference type="Pfam" id="PF00320">
    <property type="entry name" value="GATA"/>
    <property type="match status" value="1"/>
</dbReference>
<dbReference type="EMBL" id="KZ451998">
    <property type="protein sequence ID" value="PKA53405.1"/>
    <property type="molecule type" value="Genomic_DNA"/>
</dbReference>
<keyword evidence="10" id="KW-1185">Reference proteome</keyword>
<dbReference type="OrthoDB" id="2162994at2759"/>
<evidence type="ECO:0000256" key="7">
    <source>
        <dbReference type="SAM" id="MobiDB-lite"/>
    </source>
</evidence>
<keyword evidence="3 6" id="KW-0863">Zinc-finger</keyword>
<feature type="compositionally biased region" description="Low complexity" evidence="7">
    <location>
        <begin position="121"/>
        <end position="141"/>
    </location>
</feature>
<dbReference type="GO" id="GO:0043565">
    <property type="term" value="F:sequence-specific DNA binding"/>
    <property type="evidence" value="ECO:0007669"/>
    <property type="project" value="InterPro"/>
</dbReference>
<evidence type="ECO:0000256" key="6">
    <source>
        <dbReference type="PROSITE-ProRule" id="PRU00094"/>
    </source>
</evidence>
<keyword evidence="5" id="KW-0010">Activator</keyword>
<feature type="domain" description="GATA-type" evidence="8">
    <location>
        <begin position="206"/>
        <end position="242"/>
    </location>
</feature>
<dbReference type="Gene3D" id="3.30.50.10">
    <property type="entry name" value="Erythroid Transcription Factor GATA-1, subunit A"/>
    <property type="match status" value="1"/>
</dbReference>
<dbReference type="InterPro" id="IPR013088">
    <property type="entry name" value="Znf_NHR/GATA"/>
</dbReference>
<reference evidence="9 10" key="1">
    <citation type="journal article" date="2017" name="Nature">
        <title>The Apostasia genome and the evolution of orchids.</title>
        <authorList>
            <person name="Zhang G.Q."/>
            <person name="Liu K.W."/>
            <person name="Li Z."/>
            <person name="Lohaus R."/>
            <person name="Hsiao Y.Y."/>
            <person name="Niu S.C."/>
            <person name="Wang J.Y."/>
            <person name="Lin Y.C."/>
            <person name="Xu Q."/>
            <person name="Chen L.J."/>
            <person name="Yoshida K."/>
            <person name="Fujiwara S."/>
            <person name="Wang Z.W."/>
            <person name="Zhang Y.Q."/>
            <person name="Mitsuda N."/>
            <person name="Wang M."/>
            <person name="Liu G.H."/>
            <person name="Pecoraro L."/>
            <person name="Huang H.X."/>
            <person name="Xiao X.J."/>
            <person name="Lin M."/>
            <person name="Wu X.Y."/>
            <person name="Wu W.L."/>
            <person name="Chen Y.Y."/>
            <person name="Chang S.B."/>
            <person name="Sakamoto S."/>
            <person name="Ohme-Takagi M."/>
            <person name="Yagi M."/>
            <person name="Zeng S.J."/>
            <person name="Shen C.Y."/>
            <person name="Yeh C.M."/>
            <person name="Luo Y.B."/>
            <person name="Tsai W.C."/>
            <person name="Van de Peer Y."/>
            <person name="Liu Z.J."/>
        </authorList>
    </citation>
    <scope>NUCLEOTIDE SEQUENCE [LARGE SCALE GENOMIC DNA]</scope>
    <source>
        <strain evidence="10">cv. Shenzhen</strain>
        <tissue evidence="9">Stem</tissue>
    </source>
</reference>
<keyword evidence="2" id="KW-0479">Metal-binding</keyword>
<evidence type="ECO:0000256" key="3">
    <source>
        <dbReference type="ARBA" id="ARBA00022771"/>
    </source>
</evidence>
<evidence type="ECO:0000256" key="4">
    <source>
        <dbReference type="ARBA" id="ARBA00022833"/>
    </source>
</evidence>
<comment type="similarity">
    <text evidence="1">Belongs to the type IV zinc-finger family. Class A subfamily.</text>
</comment>
<proteinExistence type="inferred from homology"/>
<evidence type="ECO:0000259" key="8">
    <source>
        <dbReference type="PROSITE" id="PS50114"/>
    </source>
</evidence>
<dbReference type="CDD" id="cd00202">
    <property type="entry name" value="ZnF_GATA"/>
    <property type="match status" value="1"/>
</dbReference>
<dbReference type="GO" id="GO:0005634">
    <property type="term" value="C:nucleus"/>
    <property type="evidence" value="ECO:0007669"/>
    <property type="project" value="TreeGrafter"/>
</dbReference>
<evidence type="ECO:0000313" key="9">
    <source>
        <dbReference type="EMBL" id="PKA53405.1"/>
    </source>
</evidence>